<keyword evidence="1" id="KW-1133">Transmembrane helix</keyword>
<evidence type="ECO:0000313" key="3">
    <source>
        <dbReference type="Proteomes" id="UP000000483"/>
    </source>
</evidence>
<evidence type="ECO:0000256" key="1">
    <source>
        <dbReference type="SAM" id="Phobius"/>
    </source>
</evidence>
<dbReference type="KEGG" id="dao:Desac_0673"/>
<dbReference type="STRING" id="880072.Desac_0673"/>
<dbReference type="HOGENOM" id="CLU_2751163_0_0_7"/>
<sequence>MQILGIDLFYVLLIIGAIVIFLMLREFNCWYWKINQRLALLEEILARLERLEGQPPPPRHQRRFPEISIE</sequence>
<keyword evidence="1" id="KW-0812">Transmembrane</keyword>
<protein>
    <submittedName>
        <fullName evidence="2">Uncharacterized protein</fullName>
    </submittedName>
</protein>
<dbReference type="EMBL" id="CP002629">
    <property type="protein sequence ID" value="AEB08555.1"/>
    <property type="molecule type" value="Genomic_DNA"/>
</dbReference>
<proteinExistence type="predicted"/>
<keyword evidence="3" id="KW-1185">Reference proteome</keyword>
<organism evidence="2 3">
    <name type="scientific">Desulfobacca acetoxidans (strain ATCC 700848 / DSM 11109 / ASRB2)</name>
    <dbReference type="NCBI Taxonomy" id="880072"/>
    <lineage>
        <taxon>Bacteria</taxon>
        <taxon>Pseudomonadati</taxon>
        <taxon>Thermodesulfobacteriota</taxon>
        <taxon>Desulfobaccia</taxon>
        <taxon>Desulfobaccales</taxon>
        <taxon>Desulfobaccaceae</taxon>
        <taxon>Desulfobacca</taxon>
    </lineage>
</organism>
<evidence type="ECO:0000313" key="2">
    <source>
        <dbReference type="EMBL" id="AEB08555.1"/>
    </source>
</evidence>
<gene>
    <name evidence="2" type="ordered locus">Desac_0673</name>
</gene>
<dbReference type="RefSeq" id="WP_013705668.1">
    <property type="nucleotide sequence ID" value="NC_015388.1"/>
</dbReference>
<accession>F2NGE2</accession>
<name>F2NGE2_DESAR</name>
<reference evidence="2 3" key="1">
    <citation type="journal article" date="2011" name="Stand. Genomic Sci.">
        <title>Complete genome sequence of the acetate-degrading sulfate reducer Desulfobacca acetoxidans type strain (ASRB2).</title>
        <authorList>
            <person name="Goker M."/>
            <person name="Teshima H."/>
            <person name="Lapidus A."/>
            <person name="Nolan M."/>
            <person name="Lucas S."/>
            <person name="Hammon N."/>
            <person name="Deshpande S."/>
            <person name="Cheng J.F."/>
            <person name="Tapia R."/>
            <person name="Han C."/>
            <person name="Goodwin L."/>
            <person name="Pitluck S."/>
            <person name="Huntemann M."/>
            <person name="Liolios K."/>
            <person name="Ivanova N."/>
            <person name="Pagani I."/>
            <person name="Mavromatis K."/>
            <person name="Ovchinikova G."/>
            <person name="Pati A."/>
            <person name="Chen A."/>
            <person name="Palaniappan K."/>
            <person name="Land M."/>
            <person name="Hauser L."/>
            <person name="Brambilla E.M."/>
            <person name="Rohde M."/>
            <person name="Spring S."/>
            <person name="Detter J.C."/>
            <person name="Woyke T."/>
            <person name="Bristow J."/>
            <person name="Eisen J.A."/>
            <person name="Markowitz V."/>
            <person name="Hugenholtz P."/>
            <person name="Kyrpides N.C."/>
            <person name="Klenk H.P."/>
        </authorList>
    </citation>
    <scope>NUCLEOTIDE SEQUENCE [LARGE SCALE GENOMIC DNA]</scope>
    <source>
        <strain evidence="3">ATCC 700848 / DSM 11109 / ASRB2</strain>
    </source>
</reference>
<feature type="transmembrane region" description="Helical" evidence="1">
    <location>
        <begin position="6"/>
        <end position="24"/>
    </location>
</feature>
<keyword evidence="1" id="KW-0472">Membrane</keyword>
<reference evidence="3" key="2">
    <citation type="submission" date="2011-03" db="EMBL/GenBank/DDBJ databases">
        <title>The complete genome of Desulfobacca acetoxidans DSM 11109.</title>
        <authorList>
            <consortium name="US DOE Joint Genome Institute (JGI-PGF)"/>
            <person name="Lucas S."/>
            <person name="Copeland A."/>
            <person name="Lapidus A."/>
            <person name="Bruce D."/>
            <person name="Goodwin L."/>
            <person name="Pitluck S."/>
            <person name="Peters L."/>
            <person name="Kyrpides N."/>
            <person name="Mavromatis K."/>
            <person name="Ivanova N."/>
            <person name="Ovchinnikova G."/>
            <person name="Teshima H."/>
            <person name="Detter J.C."/>
            <person name="Han C."/>
            <person name="Land M."/>
            <person name="Hauser L."/>
            <person name="Markowitz V."/>
            <person name="Cheng J.-F."/>
            <person name="Hugenholtz P."/>
            <person name="Woyke T."/>
            <person name="Wu D."/>
            <person name="Spring S."/>
            <person name="Schueler E."/>
            <person name="Brambilla E."/>
            <person name="Klenk H.-P."/>
            <person name="Eisen J.A."/>
        </authorList>
    </citation>
    <scope>NUCLEOTIDE SEQUENCE [LARGE SCALE GENOMIC DNA]</scope>
    <source>
        <strain evidence="3">ATCC 700848 / DSM 11109 / ASRB2</strain>
    </source>
</reference>
<dbReference type="AlphaFoldDB" id="F2NGE2"/>
<dbReference type="Proteomes" id="UP000000483">
    <property type="component" value="Chromosome"/>
</dbReference>